<name>A0A316V9H3_9BASI</name>
<evidence type="ECO:0000256" key="1">
    <source>
        <dbReference type="SAM" id="MobiDB-lite"/>
    </source>
</evidence>
<keyword evidence="3" id="KW-1185">Reference proteome</keyword>
<dbReference type="GeneID" id="37019697"/>
<dbReference type="InParanoid" id="A0A316V9H3"/>
<evidence type="ECO:0000313" key="2">
    <source>
        <dbReference type="EMBL" id="PWN33091.1"/>
    </source>
</evidence>
<sequence>MDGQGNASSSSMSSSSLGGQHSNGQSTSATSDLSQTYEYFNSSQPSLGVGSGNTATNQSQSGGYIDSNSQQSIYGHEIYGINQQQIQQLQQLRKMDDIHTQSQYSQSSMTSKSTIQSAPAAMGDTMMLQQLGFTSAPTDSTMTTGNEMMTPEAQWGEYEFCVLCSVRKAPNGRVIFDIHSYEDEHLWGEQMMD</sequence>
<feature type="compositionally biased region" description="Low complexity" evidence="1">
    <location>
        <begin position="1"/>
        <end position="26"/>
    </location>
</feature>
<dbReference type="Proteomes" id="UP000245771">
    <property type="component" value="Unassembled WGS sequence"/>
</dbReference>
<reference evidence="2 3" key="1">
    <citation type="journal article" date="2018" name="Mol. Biol. Evol.">
        <title>Broad Genomic Sampling Reveals a Smut Pathogenic Ancestry of the Fungal Clade Ustilaginomycotina.</title>
        <authorList>
            <person name="Kijpornyongpan T."/>
            <person name="Mondo S.J."/>
            <person name="Barry K."/>
            <person name="Sandor L."/>
            <person name="Lee J."/>
            <person name="Lipzen A."/>
            <person name="Pangilinan J."/>
            <person name="LaButti K."/>
            <person name="Hainaut M."/>
            <person name="Henrissat B."/>
            <person name="Grigoriev I.V."/>
            <person name="Spatafora J.W."/>
            <person name="Aime M.C."/>
        </authorList>
    </citation>
    <scope>NUCLEOTIDE SEQUENCE [LARGE SCALE GENOMIC DNA]</scope>
    <source>
        <strain evidence="2 3">MCA 3882</strain>
    </source>
</reference>
<feature type="compositionally biased region" description="Polar residues" evidence="1">
    <location>
        <begin position="27"/>
        <end position="68"/>
    </location>
</feature>
<dbReference type="EMBL" id="KZ819605">
    <property type="protein sequence ID" value="PWN33091.1"/>
    <property type="molecule type" value="Genomic_DNA"/>
</dbReference>
<protein>
    <submittedName>
        <fullName evidence="2">Uncharacterized protein</fullName>
    </submittedName>
</protein>
<organism evidence="2 3">
    <name type="scientific">Meira miltonrushii</name>
    <dbReference type="NCBI Taxonomy" id="1280837"/>
    <lineage>
        <taxon>Eukaryota</taxon>
        <taxon>Fungi</taxon>
        <taxon>Dikarya</taxon>
        <taxon>Basidiomycota</taxon>
        <taxon>Ustilaginomycotina</taxon>
        <taxon>Exobasidiomycetes</taxon>
        <taxon>Exobasidiales</taxon>
        <taxon>Brachybasidiaceae</taxon>
        <taxon>Meira</taxon>
    </lineage>
</organism>
<feature type="compositionally biased region" description="Low complexity" evidence="1">
    <location>
        <begin position="100"/>
        <end position="111"/>
    </location>
</feature>
<evidence type="ECO:0000313" key="3">
    <source>
        <dbReference type="Proteomes" id="UP000245771"/>
    </source>
</evidence>
<proteinExistence type="predicted"/>
<feature type="region of interest" description="Disordered" evidence="1">
    <location>
        <begin position="92"/>
        <end position="111"/>
    </location>
</feature>
<dbReference type="AlphaFoldDB" id="A0A316V9H3"/>
<feature type="region of interest" description="Disordered" evidence="1">
    <location>
        <begin position="1"/>
        <end position="68"/>
    </location>
</feature>
<gene>
    <name evidence="2" type="ORF">FA14DRAFT_157773</name>
</gene>
<dbReference type="RefSeq" id="XP_025353393.1">
    <property type="nucleotide sequence ID" value="XM_025497916.1"/>
</dbReference>
<accession>A0A316V9H3</accession>